<keyword evidence="2" id="KW-1185">Reference proteome</keyword>
<gene>
    <name evidence="1" type="ORF">WNY57_03055</name>
</gene>
<sequence>MFKHVPNLANVLHPHKFRVFKGNKLRAAIDDEYENSNSPMKKDGDMQDTLTMWGGWSTTSSMPKRYTNAHIQRKLNDYLAKKDS</sequence>
<accession>A0ABU9TCG5</accession>
<name>A0ABU9TCG5_9GAMM</name>
<proteinExistence type="predicted"/>
<evidence type="ECO:0000313" key="2">
    <source>
        <dbReference type="Proteomes" id="UP001457661"/>
    </source>
</evidence>
<evidence type="ECO:0000313" key="1">
    <source>
        <dbReference type="EMBL" id="MEM5531400.1"/>
    </source>
</evidence>
<organism evidence="1 2">
    <name type="scientific">Pseudoalteromonas arctica</name>
    <dbReference type="NCBI Taxonomy" id="394751"/>
    <lineage>
        <taxon>Bacteria</taxon>
        <taxon>Pseudomonadati</taxon>
        <taxon>Pseudomonadota</taxon>
        <taxon>Gammaproteobacteria</taxon>
        <taxon>Alteromonadales</taxon>
        <taxon>Pseudoalteromonadaceae</taxon>
        <taxon>Pseudoalteromonas</taxon>
    </lineage>
</organism>
<reference evidence="1 2" key="1">
    <citation type="submission" date="2024-03" db="EMBL/GenBank/DDBJ databases">
        <title>Community enrichment and isolation of bacterial strains for fucoidan degradation.</title>
        <authorList>
            <person name="Sichert A."/>
        </authorList>
    </citation>
    <scope>NUCLEOTIDE SEQUENCE [LARGE SCALE GENOMIC DNA]</scope>
    <source>
        <strain evidence="1 2">AS26</strain>
    </source>
</reference>
<comment type="caution">
    <text evidence="1">The sequence shown here is derived from an EMBL/GenBank/DDBJ whole genome shotgun (WGS) entry which is preliminary data.</text>
</comment>
<dbReference type="Proteomes" id="UP001457661">
    <property type="component" value="Unassembled WGS sequence"/>
</dbReference>
<dbReference type="EMBL" id="JBBMQX010000002">
    <property type="protein sequence ID" value="MEM5531400.1"/>
    <property type="molecule type" value="Genomic_DNA"/>
</dbReference>
<dbReference type="RefSeq" id="WP_342879103.1">
    <property type="nucleotide sequence ID" value="NZ_JBBMQX010000002.1"/>
</dbReference>
<protein>
    <submittedName>
        <fullName evidence="1">Uncharacterized protein</fullName>
    </submittedName>
</protein>